<evidence type="ECO:0000256" key="8">
    <source>
        <dbReference type="ARBA" id="ARBA00022989"/>
    </source>
</evidence>
<keyword evidence="8" id="KW-1133">Transmembrane helix</keyword>
<dbReference type="Gene3D" id="3.30.420.380">
    <property type="match status" value="1"/>
</dbReference>
<feature type="domain" description="GspL periplasmic" evidence="12">
    <location>
        <begin position="258"/>
        <end position="411"/>
    </location>
</feature>
<dbReference type="Pfam" id="PF05134">
    <property type="entry name" value="T2SSL"/>
    <property type="match status" value="1"/>
</dbReference>
<dbReference type="RefSeq" id="WP_207988702.1">
    <property type="nucleotide sequence ID" value="NZ_JAGBKM010000001.1"/>
</dbReference>
<evidence type="ECO:0000256" key="7">
    <source>
        <dbReference type="ARBA" id="ARBA00022927"/>
    </source>
</evidence>
<evidence type="ECO:0000256" key="6">
    <source>
        <dbReference type="ARBA" id="ARBA00022692"/>
    </source>
</evidence>
<dbReference type="InterPro" id="IPR043129">
    <property type="entry name" value="ATPase_NBD"/>
</dbReference>
<dbReference type="EMBL" id="JAGBKM010000001">
    <property type="protein sequence ID" value="MBO1529737.1"/>
    <property type="molecule type" value="Genomic_DNA"/>
</dbReference>
<dbReference type="InterPro" id="IPR007812">
    <property type="entry name" value="T2SS_protein-GspL"/>
</dbReference>
<evidence type="ECO:0000313" key="13">
    <source>
        <dbReference type="EMBL" id="MBO1529737.1"/>
    </source>
</evidence>
<protein>
    <recommendedName>
        <fullName evidence="10">Type II secretion system protein L</fullName>
        <shortName evidence="10">T2SS protein L</shortName>
    </recommendedName>
</protein>
<keyword evidence="6" id="KW-0812">Transmembrane</keyword>
<keyword evidence="14" id="KW-1185">Reference proteome</keyword>
<evidence type="ECO:0000256" key="3">
    <source>
        <dbReference type="ARBA" id="ARBA00022448"/>
    </source>
</evidence>
<keyword evidence="7 10" id="KW-0653">Protein transport</keyword>
<keyword evidence="9" id="KW-0472">Membrane</keyword>
<dbReference type="InterPro" id="IPR025691">
    <property type="entry name" value="GspL_pp_dom"/>
</dbReference>
<evidence type="ECO:0000313" key="14">
    <source>
        <dbReference type="Proteomes" id="UP000664554"/>
    </source>
</evidence>
<evidence type="ECO:0000256" key="9">
    <source>
        <dbReference type="ARBA" id="ARBA00023136"/>
    </source>
</evidence>
<evidence type="ECO:0000259" key="11">
    <source>
        <dbReference type="Pfam" id="PF05134"/>
    </source>
</evidence>
<evidence type="ECO:0000256" key="10">
    <source>
        <dbReference type="PIRNR" id="PIRNR015761"/>
    </source>
</evidence>
<keyword evidence="5" id="KW-0997">Cell inner membrane</keyword>
<dbReference type="Pfam" id="PF12693">
    <property type="entry name" value="GspL_C"/>
    <property type="match status" value="1"/>
</dbReference>
<comment type="caution">
    <text evidence="13">The sequence shown here is derived from an EMBL/GenBank/DDBJ whole genome shotgun (WGS) entry which is preliminary data.</text>
</comment>
<comment type="similarity">
    <text evidence="2 10">Belongs to the GSP L family.</text>
</comment>
<dbReference type="SUPFAM" id="SSF53067">
    <property type="entry name" value="Actin-like ATPase domain"/>
    <property type="match status" value="1"/>
</dbReference>
<name>A0ABS3NK01_9GAMM</name>
<comment type="subcellular location">
    <subcellularLocation>
        <location evidence="1">Cell inner membrane</location>
        <topology evidence="1">Single-pass membrane protein</topology>
    </subcellularLocation>
</comment>
<keyword evidence="3 10" id="KW-0813">Transport</keyword>
<dbReference type="NCBIfam" id="TIGR01709">
    <property type="entry name" value="typeII_sec_gspL"/>
    <property type="match status" value="1"/>
</dbReference>
<dbReference type="Proteomes" id="UP000664554">
    <property type="component" value="Unassembled WGS sequence"/>
</dbReference>
<dbReference type="PIRSF" id="PIRSF015761">
    <property type="entry name" value="Protein_L"/>
    <property type="match status" value="1"/>
</dbReference>
<gene>
    <name evidence="13" type="ORF">J3492_00725</name>
</gene>
<feature type="domain" description="GspL cytoplasmic actin-ATPase-like" evidence="11">
    <location>
        <begin position="9"/>
        <end position="169"/>
    </location>
</feature>
<evidence type="ECO:0000256" key="5">
    <source>
        <dbReference type="ARBA" id="ARBA00022519"/>
    </source>
</evidence>
<comment type="function">
    <text evidence="10">Inner membrane component of the type II secretion system required for the energy-dependent secretion of extracellular factors such as proteases and toxins from the periplasm.</text>
</comment>
<evidence type="ECO:0000256" key="2">
    <source>
        <dbReference type="ARBA" id="ARBA00005318"/>
    </source>
</evidence>
<reference evidence="13 14" key="1">
    <citation type="submission" date="2021-03" db="EMBL/GenBank/DDBJ databases">
        <authorList>
            <person name="Shang D.-D."/>
            <person name="Du Z.-J."/>
            <person name="Chen G.-J."/>
        </authorList>
    </citation>
    <scope>NUCLEOTIDE SEQUENCE [LARGE SCALE GENOMIC DNA]</scope>
    <source>
        <strain evidence="13 14">F1192</strain>
    </source>
</reference>
<dbReference type="InterPro" id="IPR024230">
    <property type="entry name" value="GspL_cyto_dom"/>
</dbReference>
<accession>A0ABS3NK01</accession>
<keyword evidence="4" id="KW-1003">Cell membrane</keyword>
<sequence>MLHVWLRAQHSPLAVWHDETKNWQSIDGWQQLYDTYHKSKSSHHSLYLYVPSSQLLHVETELSNAQLKQLGSTGKQYLFEETSLTAVDKLEVRQTGHAHVQHLYALAQSDIEIWQQSAALVGMTVSAVVPDFLLLPVPEQAVAQQVVLYQDHYTFLLRQSQQQGMAVNYLPLILERLPHLSEAVTLPAIFASEHSATSRIDLQQPSAYEPEQTQIISETAALLAEQQVVLTPLKATPTPIDSPERHPLNFFVKTSDAQLSPYLRMAMAVALAALLLQVAADGLQIYRYNSAAAATKAAVTSQYQAWFPNETLNTSRTKLQVQMQPKLQSAKTTSASHMTMLGQISPLIKQSSLHAQALVMTPDMLSFTLIAPDRSSLDQFTSTLMSQGIAANLERVNSSEQGQFSGQVTIKVTDDTSINLAAS</sequence>
<organism evidence="13 14">
    <name type="scientific">Psychrobacter coccoides</name>
    <dbReference type="NCBI Taxonomy" id="2818440"/>
    <lineage>
        <taxon>Bacteria</taxon>
        <taxon>Pseudomonadati</taxon>
        <taxon>Pseudomonadota</taxon>
        <taxon>Gammaproteobacteria</taxon>
        <taxon>Moraxellales</taxon>
        <taxon>Moraxellaceae</taxon>
        <taxon>Psychrobacter</taxon>
    </lineage>
</organism>
<evidence type="ECO:0000256" key="4">
    <source>
        <dbReference type="ARBA" id="ARBA00022475"/>
    </source>
</evidence>
<evidence type="ECO:0000256" key="1">
    <source>
        <dbReference type="ARBA" id="ARBA00004377"/>
    </source>
</evidence>
<proteinExistence type="inferred from homology"/>
<evidence type="ECO:0000259" key="12">
    <source>
        <dbReference type="Pfam" id="PF12693"/>
    </source>
</evidence>